<sequence length="132" mass="15568">MRTMTKERNETVIGSRLGEFEEKRSKQKLLKLKIVRYGSQKRGNNGRDNQKHQETVIVIDLAIRKHFPENASQSMGWKNYSFENSSANLPEIYSWWIYYLKLFVSTLNYLLSTKAHNQKIISLEENNKISLK</sequence>
<organism evidence="1 2">
    <name type="scientific">Melipona bicolor</name>
    <dbReference type="NCBI Taxonomy" id="60889"/>
    <lineage>
        <taxon>Eukaryota</taxon>
        <taxon>Metazoa</taxon>
        <taxon>Ecdysozoa</taxon>
        <taxon>Arthropoda</taxon>
        <taxon>Hexapoda</taxon>
        <taxon>Insecta</taxon>
        <taxon>Pterygota</taxon>
        <taxon>Neoptera</taxon>
        <taxon>Endopterygota</taxon>
        <taxon>Hymenoptera</taxon>
        <taxon>Apocrita</taxon>
        <taxon>Aculeata</taxon>
        <taxon>Apoidea</taxon>
        <taxon>Anthophila</taxon>
        <taxon>Apidae</taxon>
        <taxon>Melipona</taxon>
    </lineage>
</organism>
<evidence type="ECO:0000313" key="2">
    <source>
        <dbReference type="Proteomes" id="UP001177670"/>
    </source>
</evidence>
<keyword evidence="2" id="KW-1185">Reference proteome</keyword>
<dbReference type="Proteomes" id="UP001177670">
    <property type="component" value="Unassembled WGS sequence"/>
</dbReference>
<name>A0AA40KEQ1_9HYME</name>
<evidence type="ECO:0000313" key="1">
    <source>
        <dbReference type="EMBL" id="KAK1117353.1"/>
    </source>
</evidence>
<accession>A0AA40KEQ1</accession>
<comment type="caution">
    <text evidence="1">The sequence shown here is derived from an EMBL/GenBank/DDBJ whole genome shotgun (WGS) entry which is preliminary data.</text>
</comment>
<gene>
    <name evidence="1" type="ORF">K0M31_016725</name>
</gene>
<protein>
    <submittedName>
        <fullName evidence="1">Uncharacterized protein</fullName>
    </submittedName>
</protein>
<reference evidence="1" key="1">
    <citation type="submission" date="2021-10" db="EMBL/GenBank/DDBJ databases">
        <title>Melipona bicolor Genome sequencing and assembly.</title>
        <authorList>
            <person name="Araujo N.S."/>
            <person name="Arias M.C."/>
        </authorList>
    </citation>
    <scope>NUCLEOTIDE SEQUENCE</scope>
    <source>
        <strain evidence="1">USP_2M_L1-L4_2017</strain>
        <tissue evidence="1">Whole body</tissue>
    </source>
</reference>
<dbReference type="AlphaFoldDB" id="A0AA40KEQ1"/>
<proteinExistence type="predicted"/>
<dbReference type="EMBL" id="JAHYIQ010000052">
    <property type="protein sequence ID" value="KAK1117353.1"/>
    <property type="molecule type" value="Genomic_DNA"/>
</dbReference>